<evidence type="ECO:0000313" key="3">
    <source>
        <dbReference type="Proteomes" id="UP000069654"/>
    </source>
</evidence>
<gene>
    <name evidence="2" type="ORF">RMCT_4025</name>
</gene>
<dbReference type="AlphaFoldDB" id="A0A100XI41"/>
<sequence length="189" mass="19677">MRRFVGPVGAVVLGVTALIAVLIAVGVAGCSRTTEGSPVGTGPTGEEPTFPTPRPTRTTPPTTTPPPDTGTATPSPRGEVLRPQNGYVFIETKSGQTRCQLSADEVGCEAPFHDPPEVDGVPANGVNITADGAVRWVVGNLGAIPAVTLDYRTYSALGWTIEATRDGTRFTNDRTGHGMFVAVEGVETF</sequence>
<reference evidence="3" key="2">
    <citation type="submission" date="2016-02" db="EMBL/GenBank/DDBJ databases">
        <title>Draft genome sequence of five rapidly growing Mycobacterium species.</title>
        <authorList>
            <person name="Katahira K."/>
            <person name="Gotou Y."/>
            <person name="Iida K."/>
            <person name="Ogura Y."/>
            <person name="Hayashi T."/>
        </authorList>
    </citation>
    <scope>NUCLEOTIDE SEQUENCE [LARGE SCALE GENOMIC DNA]</scope>
    <source>
        <strain evidence="3">JCM6362</strain>
    </source>
</reference>
<dbReference type="STRING" id="1797.RMCT_4025"/>
<dbReference type="EMBL" id="BCTB01000050">
    <property type="protein sequence ID" value="GAT17056.1"/>
    <property type="molecule type" value="Genomic_DNA"/>
</dbReference>
<organism evidence="2 3">
    <name type="scientific">Mycolicibacterium thermoresistibile</name>
    <name type="common">Mycobacterium thermoresistibile</name>
    <dbReference type="NCBI Taxonomy" id="1797"/>
    <lineage>
        <taxon>Bacteria</taxon>
        <taxon>Bacillati</taxon>
        <taxon>Actinomycetota</taxon>
        <taxon>Actinomycetes</taxon>
        <taxon>Mycobacteriales</taxon>
        <taxon>Mycobacteriaceae</taxon>
        <taxon>Mycolicibacterium</taxon>
    </lineage>
</organism>
<comment type="caution">
    <text evidence="2">The sequence shown here is derived from an EMBL/GenBank/DDBJ whole genome shotgun (WGS) entry which is preliminary data.</text>
</comment>
<keyword evidence="2" id="KW-0449">Lipoprotein</keyword>
<dbReference type="PROSITE" id="PS51257">
    <property type="entry name" value="PROKAR_LIPOPROTEIN"/>
    <property type="match status" value="1"/>
</dbReference>
<feature type="compositionally biased region" description="Low complexity" evidence="1">
    <location>
        <begin position="31"/>
        <end position="61"/>
    </location>
</feature>
<dbReference type="Proteomes" id="UP000069654">
    <property type="component" value="Unassembled WGS sequence"/>
</dbReference>
<evidence type="ECO:0000313" key="2">
    <source>
        <dbReference type="EMBL" id="GAT17056.1"/>
    </source>
</evidence>
<reference evidence="2 3" key="1">
    <citation type="journal article" date="2016" name="Genome Announc.">
        <title>Draft Genome Sequences of Five Rapidly Growing Mycobacterium Species, M. thermoresistibile, M. fortuitum subsp. acetamidolyticum, M. canariasense, M. brisbanense, and M. novocastrense.</title>
        <authorList>
            <person name="Katahira K."/>
            <person name="Ogura Y."/>
            <person name="Gotoh Y."/>
            <person name="Hayashi T."/>
        </authorList>
    </citation>
    <scope>NUCLEOTIDE SEQUENCE [LARGE SCALE GENOMIC DNA]</scope>
    <source>
        <strain evidence="2 3">JCM6362</strain>
    </source>
</reference>
<proteinExistence type="predicted"/>
<protein>
    <submittedName>
        <fullName evidence="2">Lipoprotein lpqJ</fullName>
    </submittedName>
</protein>
<feature type="region of interest" description="Disordered" evidence="1">
    <location>
        <begin position="31"/>
        <end position="81"/>
    </location>
</feature>
<accession>A0A100XI41</accession>
<name>A0A100XI41_MYCTH</name>
<evidence type="ECO:0000256" key="1">
    <source>
        <dbReference type="SAM" id="MobiDB-lite"/>
    </source>
</evidence>
<dbReference type="OMA" id="TYDAQGW"/>